<reference evidence="2" key="1">
    <citation type="submission" date="2021-01" db="EMBL/GenBank/DDBJ databases">
        <authorList>
            <consortium name="Genoscope - CEA"/>
            <person name="William W."/>
        </authorList>
    </citation>
    <scope>NUCLEOTIDE SEQUENCE</scope>
</reference>
<keyword evidence="1" id="KW-0175">Coiled coil</keyword>
<organism evidence="2 3">
    <name type="scientific">Paramecium sonneborni</name>
    <dbReference type="NCBI Taxonomy" id="65129"/>
    <lineage>
        <taxon>Eukaryota</taxon>
        <taxon>Sar</taxon>
        <taxon>Alveolata</taxon>
        <taxon>Ciliophora</taxon>
        <taxon>Intramacronucleata</taxon>
        <taxon>Oligohymenophorea</taxon>
        <taxon>Peniculida</taxon>
        <taxon>Parameciidae</taxon>
        <taxon>Paramecium</taxon>
    </lineage>
</organism>
<dbReference type="Proteomes" id="UP000692954">
    <property type="component" value="Unassembled WGS sequence"/>
</dbReference>
<name>A0A8S1N6E9_9CILI</name>
<dbReference type="AlphaFoldDB" id="A0A8S1N6E9"/>
<feature type="coiled-coil region" evidence="1">
    <location>
        <begin position="167"/>
        <end position="194"/>
    </location>
</feature>
<dbReference type="EMBL" id="CAJJDN010000047">
    <property type="protein sequence ID" value="CAD8084675.1"/>
    <property type="molecule type" value="Genomic_DNA"/>
</dbReference>
<comment type="caution">
    <text evidence="2">The sequence shown here is derived from an EMBL/GenBank/DDBJ whole genome shotgun (WGS) entry which is preliminary data.</text>
</comment>
<accession>A0A8S1N6E9</accession>
<evidence type="ECO:0000313" key="2">
    <source>
        <dbReference type="EMBL" id="CAD8084675.1"/>
    </source>
</evidence>
<proteinExistence type="predicted"/>
<keyword evidence="3" id="KW-1185">Reference proteome</keyword>
<dbReference type="OrthoDB" id="298173at2759"/>
<evidence type="ECO:0000313" key="3">
    <source>
        <dbReference type="Proteomes" id="UP000692954"/>
    </source>
</evidence>
<feature type="coiled-coil region" evidence="1">
    <location>
        <begin position="489"/>
        <end position="604"/>
    </location>
</feature>
<evidence type="ECO:0000256" key="1">
    <source>
        <dbReference type="SAM" id="Coils"/>
    </source>
</evidence>
<gene>
    <name evidence="2" type="ORF">PSON_ATCC_30995.1.T0470105</name>
</gene>
<sequence>MITDSPSQKRSNKENSPKYFSITRQSNISHKIINEVLNSGSDYLQDQMEQIDLTIMQYQCNIKQKITTLLNESSTSIDQSNYQIKLQDLRIEEQNFQQMQNDLDRQQTIVYDYYETEFNKLKTQYEFIDQERQLFLKERNNFQDTYNQYLETKALLQEDLNGKLLQRAELVGQKEELEEFVEQVKNENPQLTDLVEQIYNCNQKVRDINQNIFSITDSIKNLQQQQENKKRQLASFHQTTLLEVQSHQQSQKVKALKNKIVPIQKSLNLQHPDSILNEFINSFGGSQFYLDSIEFQTKLQTFTQQFRNNLFKQGNQGNNWGSMKEFVIQLESFIQASLQQKLIQNQLLEMKNALKQHGDELLLSNEVCSIDYQVEVKKQQIRELEEDKSTLDYKRERFYEQFQDRIRQQSEDAFLQYQNQNEENLNYIKSEYGDSEYKSILDQTQKEMQELMQDQEEEQFNNTMKLICQYYLQDQAIKINIQMVDQEILPQLKNIAQQIQKAKKDLERVGGSEKQIFDKQNKVEQEIQALEQEFKIKIDQFNGQEMEIQKQLNIVKQAIENTQEQLLSKSKPNKALLEQEILQLNNLLTQLQEQKKQLEGVQFQLTKSPQRVDVSRKSSNGGILAISKSLNQFTKMRKEPIVTSFNNSVVKGITPTKDASNLYLINKFTKQTTCKTSQELRLKSNISIKQIK</sequence>
<protein>
    <submittedName>
        <fullName evidence="2">Uncharacterized protein</fullName>
    </submittedName>
</protein>